<comment type="cofactor">
    <cofactor evidence="3">
        <name>a divalent metal cation</name>
        <dbReference type="ChEBI" id="CHEBI:60240"/>
    </cofactor>
    <text evidence="3">Binds 2 divalent metal cations per subunit. Site 1 may preferentially bind zinc ions, while site 2 has a preference for magnesium and/or manganese ions.</text>
</comment>
<feature type="region of interest" description="Disordered" evidence="4">
    <location>
        <begin position="450"/>
        <end position="476"/>
    </location>
</feature>
<evidence type="ECO:0000313" key="6">
    <source>
        <dbReference type="EMBL" id="GMK55611.1"/>
    </source>
</evidence>
<comment type="caution">
    <text evidence="6">The sequence shown here is derived from an EMBL/GenBank/DDBJ whole genome shotgun (WGS) entry which is preliminary data.</text>
</comment>
<evidence type="ECO:0000313" key="7">
    <source>
        <dbReference type="Proteomes" id="UP001222932"/>
    </source>
</evidence>
<dbReference type="InterPro" id="IPR002073">
    <property type="entry name" value="PDEase_catalytic_dom"/>
</dbReference>
<evidence type="ECO:0000259" key="5">
    <source>
        <dbReference type="PROSITE" id="PS51845"/>
    </source>
</evidence>
<dbReference type="GO" id="GO:0007165">
    <property type="term" value="P:signal transduction"/>
    <property type="evidence" value="ECO:0007669"/>
    <property type="project" value="InterPro"/>
</dbReference>
<accession>A0AAD3YA58</accession>
<dbReference type="PROSITE" id="PS51845">
    <property type="entry name" value="PDEASE_I_2"/>
    <property type="match status" value="1"/>
</dbReference>
<gene>
    <name evidence="6" type="primary">PDE2</name>
    <name evidence="6" type="ORF">CspeluHIS016_0206670</name>
</gene>
<reference evidence="6" key="2">
    <citation type="submission" date="2023-06" db="EMBL/GenBank/DDBJ databases">
        <authorList>
            <person name="Kobayashi Y."/>
            <person name="Kayamori A."/>
            <person name="Aoki K."/>
            <person name="Shiwa Y."/>
            <person name="Fujita N."/>
            <person name="Sugita T."/>
            <person name="Iwasaki W."/>
            <person name="Tanaka N."/>
            <person name="Takashima M."/>
        </authorList>
    </citation>
    <scope>NUCLEOTIDE SEQUENCE</scope>
    <source>
        <strain evidence="6">HIS016</strain>
    </source>
</reference>
<dbReference type="PROSITE" id="PS00126">
    <property type="entry name" value="PDEASE_I_1"/>
    <property type="match status" value="1"/>
</dbReference>
<reference evidence="6" key="1">
    <citation type="journal article" date="2023" name="BMC Genomics">
        <title>Chromosome-level genome assemblies of Cutaneotrichosporon spp. (Trichosporonales, Basidiomycota) reveal imbalanced evolution between nucleotide sequences and chromosome synteny.</title>
        <authorList>
            <person name="Kobayashi Y."/>
            <person name="Kayamori A."/>
            <person name="Aoki K."/>
            <person name="Shiwa Y."/>
            <person name="Matsutani M."/>
            <person name="Fujita N."/>
            <person name="Sugita T."/>
            <person name="Iwasaki W."/>
            <person name="Tanaka N."/>
            <person name="Takashima M."/>
        </authorList>
    </citation>
    <scope>NUCLEOTIDE SEQUENCE</scope>
    <source>
        <strain evidence="6">HIS016</strain>
    </source>
</reference>
<sequence>MVLEFVDSHFRAALHQKLRDHSRIATSPDVCTWSIMASSHTVPGTRTAAPLAVLVLFPDALSPSSPNRNKAALSLAPGNLTNAAPRSSGLGPSWTTSTDANDETDDPLIIQSRRLSLAPHLETRQSKSTSLSGLSPLSPFGDKARRSGLGPKSPIPDHLGSPALSKPRASVAFPSGQGLPNLGRRRTQNDGDALVDLFRASGVEVAVVTRLTHLPNVLGNRKSPSTSLSIPGATSNVQQVVLVPLGDAPPLPSLSLFLAQGTTPSAVCFQQDMIERARKTEENFLNHALDRIQKVKDVIHEQIEPDDDQPIILGYLSHGSLGQASISECLEAGAAGVLHPPYDGRTVVSLKMLVAAANDGTSSTVALASSPASSALQFSPVIEDLDAKVVLTPTALSMGAELESEKVLAASFTSQRRRRSTQVSHLSLNRVMSGSSAGSVGLSALSSEITQEITQDSRQSSSESSDATNLLGTPKTPVTTFNDYSFPTHINRLLGTLDAASEAARRRSVDTGGLALAFDRASKRMETMDGAGEPADDASDHINVVAGDHEQDVADGNSSTQFAEVLGDMYNQTMMSIDVQMLDYDEFTVPLSRQDHVRLVDILDSWGFRPHLLDEIDLFRVACLIFQSILSMDGVVQLGLDFDAMKKWLFAVRAIYHAPNPYHNYIHAIDVLQATYQFLTRINVAPPFAWLRDLEPGTTPPWKRPSEAEKPSKGRGTAGARKILRPQDVLAVVIAAMGHDVGHPGLSNAFMKNAKVPLSVVYDDKSVLENMHCMLSVQLLRKHGFGYLLATPTAAQVAEYPARANLDTRDFRRVLYSAILATDMSLHFAWIHRLKELGEGLRGNEPLDREEVVEEDRIMICQAMIKCADISNPSRPMDISEHWSAVLLDEWGKQASLEEELELPVSVVAGVDARLQAKGQIGFIDLFTQPLFRAAADVLPELETLAESVVANRAVWKKRLEMLEVDEDANELRTMVLRSAINAPIPIAEDDRYCTLFPLILPQKLVTQTTGGSSPQASPPASPATVARGPPSPVAHVQAFRAVYRHEIRDRSLLGRHLVALTGFDPASHGRRMSNPDVLLVRTTL</sequence>
<dbReference type="InterPro" id="IPR036971">
    <property type="entry name" value="PDEase_catalytic_dom_sf"/>
</dbReference>
<dbReference type="SMART" id="SM00471">
    <property type="entry name" value="HDc"/>
    <property type="match status" value="1"/>
</dbReference>
<feature type="region of interest" description="Disordered" evidence="4">
    <location>
        <begin position="78"/>
        <end position="104"/>
    </location>
</feature>
<dbReference type="Proteomes" id="UP001222932">
    <property type="component" value="Unassembled WGS sequence"/>
</dbReference>
<name>A0AAD3YA58_9TREE</name>
<dbReference type="SUPFAM" id="SSF109604">
    <property type="entry name" value="HD-domain/PDEase-like"/>
    <property type="match status" value="1"/>
</dbReference>
<dbReference type="GO" id="GO:0046872">
    <property type="term" value="F:metal ion binding"/>
    <property type="evidence" value="ECO:0007669"/>
    <property type="project" value="UniProtKB-KW"/>
</dbReference>
<evidence type="ECO:0000256" key="4">
    <source>
        <dbReference type="SAM" id="MobiDB-lite"/>
    </source>
</evidence>
<keyword evidence="7" id="KW-1185">Reference proteome</keyword>
<dbReference type="EC" id="3.1.4.-" evidence="3"/>
<organism evidence="6 7">
    <name type="scientific">Cutaneotrichosporon spelunceum</name>
    <dbReference type="NCBI Taxonomy" id="1672016"/>
    <lineage>
        <taxon>Eukaryota</taxon>
        <taxon>Fungi</taxon>
        <taxon>Dikarya</taxon>
        <taxon>Basidiomycota</taxon>
        <taxon>Agaricomycotina</taxon>
        <taxon>Tremellomycetes</taxon>
        <taxon>Trichosporonales</taxon>
        <taxon>Trichosporonaceae</taxon>
        <taxon>Cutaneotrichosporon</taxon>
    </lineage>
</organism>
<dbReference type="GO" id="GO:0004114">
    <property type="term" value="F:3',5'-cyclic-nucleotide phosphodiesterase activity"/>
    <property type="evidence" value="ECO:0007669"/>
    <property type="project" value="InterPro"/>
</dbReference>
<feature type="region of interest" description="Disordered" evidence="4">
    <location>
        <begin position="120"/>
        <end position="187"/>
    </location>
</feature>
<comment type="similarity">
    <text evidence="3">Belongs to the cyclic nucleotide phosphodiesterase family.</text>
</comment>
<feature type="compositionally biased region" description="Low complexity" evidence="4">
    <location>
        <begin position="456"/>
        <end position="466"/>
    </location>
</feature>
<dbReference type="InterPro" id="IPR003607">
    <property type="entry name" value="HD/PDEase_dom"/>
</dbReference>
<proteinExistence type="inferred from homology"/>
<dbReference type="EMBL" id="BTCM01000002">
    <property type="protein sequence ID" value="GMK55611.1"/>
    <property type="molecule type" value="Genomic_DNA"/>
</dbReference>
<protein>
    <recommendedName>
        <fullName evidence="3">Phosphodiesterase</fullName>
        <ecNumber evidence="3">3.1.4.-</ecNumber>
    </recommendedName>
</protein>
<feature type="region of interest" description="Disordered" evidence="4">
    <location>
        <begin position="699"/>
        <end position="718"/>
    </location>
</feature>
<feature type="domain" description="PDEase" evidence="5">
    <location>
        <begin position="558"/>
        <end position="963"/>
    </location>
</feature>
<dbReference type="Pfam" id="PF00233">
    <property type="entry name" value="PDEase_I"/>
    <property type="match status" value="1"/>
</dbReference>
<feature type="compositionally biased region" description="Polar residues" evidence="4">
    <location>
        <begin position="467"/>
        <end position="476"/>
    </location>
</feature>
<keyword evidence="1 3" id="KW-0479">Metal-binding</keyword>
<keyword evidence="2 3" id="KW-0378">Hydrolase</keyword>
<evidence type="ECO:0000256" key="1">
    <source>
        <dbReference type="ARBA" id="ARBA00022723"/>
    </source>
</evidence>
<dbReference type="PANTHER" id="PTHR11347">
    <property type="entry name" value="CYCLIC NUCLEOTIDE PHOSPHODIESTERASE"/>
    <property type="match status" value="1"/>
</dbReference>
<evidence type="ECO:0000256" key="3">
    <source>
        <dbReference type="RuleBase" id="RU363067"/>
    </source>
</evidence>
<dbReference type="InterPro" id="IPR023174">
    <property type="entry name" value="PDEase_CS"/>
</dbReference>
<feature type="region of interest" description="Disordered" evidence="4">
    <location>
        <begin position="1008"/>
        <end position="1031"/>
    </location>
</feature>
<dbReference type="Gene3D" id="1.10.1300.10">
    <property type="entry name" value="3'5'-cyclic nucleotide phosphodiesterase, catalytic domain"/>
    <property type="match status" value="1"/>
</dbReference>
<dbReference type="CDD" id="cd00077">
    <property type="entry name" value="HDc"/>
    <property type="match status" value="1"/>
</dbReference>
<dbReference type="AlphaFoldDB" id="A0AAD3YA58"/>
<evidence type="ECO:0000256" key="2">
    <source>
        <dbReference type="ARBA" id="ARBA00022801"/>
    </source>
</evidence>
<feature type="compositionally biased region" description="Low complexity" evidence="4">
    <location>
        <begin position="126"/>
        <end position="138"/>
    </location>
</feature>